<comment type="caution">
    <text evidence="1">The sequence shown here is derived from an EMBL/GenBank/DDBJ whole genome shotgun (WGS) entry which is preliminary data.</text>
</comment>
<keyword evidence="2" id="KW-1185">Reference proteome</keyword>
<evidence type="ECO:0000313" key="2">
    <source>
        <dbReference type="Proteomes" id="UP001320706"/>
    </source>
</evidence>
<proteinExistence type="predicted"/>
<sequence>MEYTEGRISSYIVRWINVSAGHSISWSLQPHKKSINFGIFKHPGTKNGLTPHLPPTFDIPATASPSKDDGEEKSRRRGSVARNDSSNVVEKLQNIGLKCVHWTGKCEADKVSMGRYDVKEGEGGMYGLVFDNTFSKQVSKTATFVLMTHPTSAPPKSGAQLHYSQAIAAGSTTSLAKPSPHAKPAQDSTESLPQYTSLPETVSAGPIPKIKHDDNFLRPNGAGNFHNGVLYKKRRKRAQGYARRFFSLDFTSSTLSYYRNSHSSALRGAIPLALAAVGVNEKNREFSVDSGAEVWHLKAGNKKDFDTWRIALERASSTTISTPGPGTPLRDLNSFTPTLQPNPAEEREWARVEEIVSRVSGSRDAMRRLAQDTDPKYSGAANGLGISDGGSPAGSIESAANPFFLDAENASSEQKFPFWKRKPSAAGTSPSRLFGRSVSAQVPSSPSPAPSRSPNPQGINMPKQRVQAETKPTEGIHDRCMALLRDLDAAVSDFSALLAESKSRRAAPLLTSTSRLSIDSTTSDEFFDAEDGARSPSQLFTIRRSSEFSSSVKDVDEKGSDVLSDDDNSSEASSDSEDAATVAPHSPAVGTQSSLFPPRPRTLSPLPLPNTSRRTTVPPPKQPPPSIIGFLRKNAGKDLSTVSMPVSANEPLSALQRLSEPLEASALIDAAARLTSPDQAADRLMYVAAFAVAAFASNRVKERAIRKPFNPMLGETFELVREDLGWRFIAEKVEHHPLRMAFQADGGATSSSPEPAWSLTQSPSPSQKFWGKSVELNTEGLARLILHNVSNTTEKSAQGERYTYASPTAFLRNVIAGEKYVEPVQSITILCETSGYKAIATFKAAGMFAGRSEDVSVALYAPGGSAPLPLSLQGKWTQGLTRSDTGETVWTPGPLVENAAKVYGFPTFAAALNEVTDVEAEKLPCTDSRLRPDQRALEEGALDRAEGLKARLEERQRSRRKVLEAHGRKWEPRFFEKVGEGEEEVWRRVEGKSGYWERREVGLWNGIEEVFET</sequence>
<protein>
    <submittedName>
        <fullName evidence="1">Oxysterol-binding protein 3</fullName>
    </submittedName>
</protein>
<dbReference type="EMBL" id="JAMKPW020000003">
    <property type="protein sequence ID" value="KAK8219673.1"/>
    <property type="molecule type" value="Genomic_DNA"/>
</dbReference>
<evidence type="ECO:0000313" key="1">
    <source>
        <dbReference type="EMBL" id="KAK8219673.1"/>
    </source>
</evidence>
<dbReference type="Proteomes" id="UP001320706">
    <property type="component" value="Unassembled WGS sequence"/>
</dbReference>
<reference evidence="1" key="1">
    <citation type="submission" date="2024-02" db="EMBL/GenBank/DDBJ databases">
        <title>Metagenome Assembled Genome of Zalaria obscura JY119.</title>
        <authorList>
            <person name="Vighnesh L."/>
            <person name="Jagadeeshwari U."/>
            <person name="Venkata Ramana C."/>
            <person name="Sasikala C."/>
        </authorList>
    </citation>
    <scope>NUCLEOTIDE SEQUENCE</scope>
    <source>
        <strain evidence="1">JY119</strain>
    </source>
</reference>
<gene>
    <name evidence="1" type="primary">OSH3</name>
    <name evidence="1" type="ORF">M8818_000647</name>
</gene>
<organism evidence="1 2">
    <name type="scientific">Zalaria obscura</name>
    <dbReference type="NCBI Taxonomy" id="2024903"/>
    <lineage>
        <taxon>Eukaryota</taxon>
        <taxon>Fungi</taxon>
        <taxon>Dikarya</taxon>
        <taxon>Ascomycota</taxon>
        <taxon>Pezizomycotina</taxon>
        <taxon>Dothideomycetes</taxon>
        <taxon>Dothideomycetidae</taxon>
        <taxon>Dothideales</taxon>
        <taxon>Zalariaceae</taxon>
        <taxon>Zalaria</taxon>
    </lineage>
</organism>
<accession>A0ACC3SMT0</accession>
<name>A0ACC3SMT0_9PEZI</name>